<dbReference type="AlphaFoldDB" id="X0TNU9"/>
<name>X0TNU9_9ZZZZ</name>
<evidence type="ECO:0000313" key="1">
    <source>
        <dbReference type="EMBL" id="GAF89817.1"/>
    </source>
</evidence>
<comment type="caution">
    <text evidence="1">The sequence shown here is derived from an EMBL/GenBank/DDBJ whole genome shotgun (WGS) entry which is preliminary data.</text>
</comment>
<proteinExistence type="predicted"/>
<protein>
    <submittedName>
        <fullName evidence="1">Uncharacterized protein</fullName>
    </submittedName>
</protein>
<organism evidence="1">
    <name type="scientific">marine sediment metagenome</name>
    <dbReference type="NCBI Taxonomy" id="412755"/>
    <lineage>
        <taxon>unclassified sequences</taxon>
        <taxon>metagenomes</taxon>
        <taxon>ecological metagenomes</taxon>
    </lineage>
</organism>
<feature type="non-terminal residue" evidence="1">
    <location>
        <position position="1"/>
    </location>
</feature>
<dbReference type="EMBL" id="BARS01016702">
    <property type="protein sequence ID" value="GAF89817.1"/>
    <property type="molecule type" value="Genomic_DNA"/>
</dbReference>
<sequence>EYYLHFLRKNEIINGKTLAPVDVLRAETGSLLFGLTQSLRDKLREHEPWQRGLAREDAGQYLLAAEE</sequence>
<reference evidence="1" key="1">
    <citation type="journal article" date="2014" name="Front. Microbiol.">
        <title>High frequency of phylogenetically diverse reductive dehalogenase-homologous genes in deep subseafloor sedimentary metagenomes.</title>
        <authorList>
            <person name="Kawai M."/>
            <person name="Futagami T."/>
            <person name="Toyoda A."/>
            <person name="Takaki Y."/>
            <person name="Nishi S."/>
            <person name="Hori S."/>
            <person name="Arai W."/>
            <person name="Tsubouchi T."/>
            <person name="Morono Y."/>
            <person name="Uchiyama I."/>
            <person name="Ito T."/>
            <person name="Fujiyama A."/>
            <person name="Inagaki F."/>
            <person name="Takami H."/>
        </authorList>
    </citation>
    <scope>NUCLEOTIDE SEQUENCE</scope>
    <source>
        <strain evidence="1">Expedition CK06-06</strain>
    </source>
</reference>
<accession>X0TNU9</accession>
<gene>
    <name evidence="1" type="ORF">S01H1_27433</name>
</gene>